<keyword evidence="1" id="KW-1133">Transmembrane helix</keyword>
<proteinExistence type="predicted"/>
<comment type="caution">
    <text evidence="2">The sequence shown here is derived from an EMBL/GenBank/DDBJ whole genome shotgun (WGS) entry which is preliminary data.</text>
</comment>
<dbReference type="AlphaFoldDB" id="A0A9P5SWK4"/>
<accession>A0A9P5SWK4</accession>
<name>A0A9P5SWK4_9FUNG</name>
<reference evidence="2" key="1">
    <citation type="journal article" date="2020" name="Fungal Divers.">
        <title>Resolving the Mortierellaceae phylogeny through synthesis of multi-gene phylogenetics and phylogenomics.</title>
        <authorList>
            <person name="Vandepol N."/>
            <person name="Liber J."/>
            <person name="Desiro A."/>
            <person name="Na H."/>
            <person name="Kennedy M."/>
            <person name="Barry K."/>
            <person name="Grigoriev I.V."/>
            <person name="Miller A.N."/>
            <person name="O'Donnell K."/>
            <person name="Stajich J.E."/>
            <person name="Bonito G."/>
        </authorList>
    </citation>
    <scope>NUCLEOTIDE SEQUENCE</scope>
    <source>
        <strain evidence="2">NVP1</strain>
    </source>
</reference>
<dbReference type="Proteomes" id="UP000696485">
    <property type="component" value="Unassembled WGS sequence"/>
</dbReference>
<dbReference type="EMBL" id="JAAAUY010000031">
    <property type="protein sequence ID" value="KAF9337292.1"/>
    <property type="molecule type" value="Genomic_DNA"/>
</dbReference>
<keyword evidence="1" id="KW-0472">Membrane</keyword>
<evidence type="ECO:0000313" key="3">
    <source>
        <dbReference type="Proteomes" id="UP000696485"/>
    </source>
</evidence>
<keyword evidence="3" id="KW-1185">Reference proteome</keyword>
<sequence>MALQALGDTHCFAANQDTIYFIMIASATEGVSPSMLVLGQSQRFPTSIEAITWTIISSTPITYFDTGPTFRPHLATYRCSVSSEGVFTFRYQYDDGYDSISGFPYQYDDGYDSLSGFRYDPRIQRQKRTGTCNAITPELGDWERVDLSMPDGVRFAQKIMVIPEASDAVSSGDGIGTTTGTDAWMIFFQPKGIIRYAGFDSTSYKEKIYTEDLVVMDPPASGDLESVAYGDGQLYTIQSTSYHDQALDATRYNRTLAFFPFTASYPNPHPGKVSLTDWNVDCDFGSVYSKAAKGKLYYMCLGLVNSTIHNMYIFDSKTSSTRGPVKLLKSHVSKSSLSSSLTLAYGWSMLKEPQYAIFKLDDINYAMDVYSATNTTSGVLNPIRMPVYITQEKLQWKCRDDEQDRRVAIAGAVSGAIAALLLVCRFVWRRRRRAKKAGRQSVRA</sequence>
<evidence type="ECO:0000313" key="2">
    <source>
        <dbReference type="EMBL" id="KAF9337292.1"/>
    </source>
</evidence>
<protein>
    <submittedName>
        <fullName evidence="2">Uncharacterized protein</fullName>
    </submittedName>
</protein>
<evidence type="ECO:0000256" key="1">
    <source>
        <dbReference type="SAM" id="Phobius"/>
    </source>
</evidence>
<keyword evidence="1" id="KW-0812">Transmembrane</keyword>
<organism evidence="2 3">
    <name type="scientific">Podila minutissima</name>
    <dbReference type="NCBI Taxonomy" id="64525"/>
    <lineage>
        <taxon>Eukaryota</taxon>
        <taxon>Fungi</taxon>
        <taxon>Fungi incertae sedis</taxon>
        <taxon>Mucoromycota</taxon>
        <taxon>Mortierellomycotina</taxon>
        <taxon>Mortierellomycetes</taxon>
        <taxon>Mortierellales</taxon>
        <taxon>Mortierellaceae</taxon>
        <taxon>Podila</taxon>
    </lineage>
</organism>
<feature type="transmembrane region" description="Helical" evidence="1">
    <location>
        <begin position="407"/>
        <end position="428"/>
    </location>
</feature>
<gene>
    <name evidence="2" type="ORF">BG006_005503</name>
</gene>